<feature type="compositionally biased region" description="Low complexity" evidence="1">
    <location>
        <begin position="322"/>
        <end position="331"/>
    </location>
</feature>
<evidence type="ECO:0000256" key="1">
    <source>
        <dbReference type="SAM" id="MobiDB-lite"/>
    </source>
</evidence>
<gene>
    <name evidence="2" type="ORF">ASPWEDRAFT_45117</name>
</gene>
<protein>
    <submittedName>
        <fullName evidence="2">Uncharacterized protein</fullName>
    </submittedName>
</protein>
<name>A0A1L9R8A6_ASPWE</name>
<evidence type="ECO:0000313" key="3">
    <source>
        <dbReference type="Proteomes" id="UP000184383"/>
    </source>
</evidence>
<dbReference type="AlphaFoldDB" id="A0A1L9R8A6"/>
<dbReference type="OrthoDB" id="5402392at2759"/>
<dbReference type="VEuPathDB" id="FungiDB:ASPWEDRAFT_45117"/>
<reference evidence="3" key="1">
    <citation type="journal article" date="2017" name="Genome Biol.">
        <title>Comparative genomics reveals high biological diversity and specific adaptations in the industrially and medically important fungal genus Aspergillus.</title>
        <authorList>
            <person name="de Vries R.P."/>
            <person name="Riley R."/>
            <person name="Wiebenga A."/>
            <person name="Aguilar-Osorio G."/>
            <person name="Amillis S."/>
            <person name="Uchima C.A."/>
            <person name="Anderluh G."/>
            <person name="Asadollahi M."/>
            <person name="Askin M."/>
            <person name="Barry K."/>
            <person name="Battaglia E."/>
            <person name="Bayram O."/>
            <person name="Benocci T."/>
            <person name="Braus-Stromeyer S.A."/>
            <person name="Caldana C."/>
            <person name="Canovas D."/>
            <person name="Cerqueira G.C."/>
            <person name="Chen F."/>
            <person name="Chen W."/>
            <person name="Choi C."/>
            <person name="Clum A."/>
            <person name="Dos Santos R.A."/>
            <person name="Damasio A.R."/>
            <person name="Diallinas G."/>
            <person name="Emri T."/>
            <person name="Fekete E."/>
            <person name="Flipphi M."/>
            <person name="Freyberg S."/>
            <person name="Gallo A."/>
            <person name="Gournas C."/>
            <person name="Habgood R."/>
            <person name="Hainaut M."/>
            <person name="Harispe M.L."/>
            <person name="Henrissat B."/>
            <person name="Hilden K.S."/>
            <person name="Hope R."/>
            <person name="Hossain A."/>
            <person name="Karabika E."/>
            <person name="Karaffa L."/>
            <person name="Karanyi Z."/>
            <person name="Krasevec N."/>
            <person name="Kuo A."/>
            <person name="Kusch H."/>
            <person name="LaButti K."/>
            <person name="Lagendijk E.L."/>
            <person name="Lapidus A."/>
            <person name="Levasseur A."/>
            <person name="Lindquist E."/>
            <person name="Lipzen A."/>
            <person name="Logrieco A.F."/>
            <person name="MacCabe A."/>
            <person name="Maekelae M.R."/>
            <person name="Malavazi I."/>
            <person name="Melin P."/>
            <person name="Meyer V."/>
            <person name="Mielnichuk N."/>
            <person name="Miskei M."/>
            <person name="Molnar A.P."/>
            <person name="Mule G."/>
            <person name="Ngan C.Y."/>
            <person name="Orejas M."/>
            <person name="Orosz E."/>
            <person name="Ouedraogo J.P."/>
            <person name="Overkamp K.M."/>
            <person name="Park H.-S."/>
            <person name="Perrone G."/>
            <person name="Piumi F."/>
            <person name="Punt P.J."/>
            <person name="Ram A.F."/>
            <person name="Ramon A."/>
            <person name="Rauscher S."/>
            <person name="Record E."/>
            <person name="Riano-Pachon D.M."/>
            <person name="Robert V."/>
            <person name="Roehrig J."/>
            <person name="Ruller R."/>
            <person name="Salamov A."/>
            <person name="Salih N.S."/>
            <person name="Samson R.A."/>
            <person name="Sandor E."/>
            <person name="Sanguinetti M."/>
            <person name="Schuetze T."/>
            <person name="Sepcic K."/>
            <person name="Shelest E."/>
            <person name="Sherlock G."/>
            <person name="Sophianopoulou V."/>
            <person name="Squina F.M."/>
            <person name="Sun H."/>
            <person name="Susca A."/>
            <person name="Todd R.B."/>
            <person name="Tsang A."/>
            <person name="Unkles S.E."/>
            <person name="van de Wiele N."/>
            <person name="van Rossen-Uffink D."/>
            <person name="Oliveira J.V."/>
            <person name="Vesth T.C."/>
            <person name="Visser J."/>
            <person name="Yu J.-H."/>
            <person name="Zhou M."/>
            <person name="Andersen M.R."/>
            <person name="Archer D.B."/>
            <person name="Baker S.E."/>
            <person name="Benoit I."/>
            <person name="Brakhage A.A."/>
            <person name="Braus G.H."/>
            <person name="Fischer R."/>
            <person name="Frisvad J.C."/>
            <person name="Goldman G.H."/>
            <person name="Houbraken J."/>
            <person name="Oakley B."/>
            <person name="Pocsi I."/>
            <person name="Scazzocchio C."/>
            <person name="Seiboth B."/>
            <person name="vanKuyk P.A."/>
            <person name="Wortman J."/>
            <person name="Dyer P.S."/>
            <person name="Grigoriev I.V."/>
        </authorList>
    </citation>
    <scope>NUCLEOTIDE SEQUENCE [LARGE SCALE GENOMIC DNA]</scope>
    <source>
        <strain evidence="3">DTO 134E9</strain>
    </source>
</reference>
<feature type="region of interest" description="Disordered" evidence="1">
    <location>
        <begin position="322"/>
        <end position="346"/>
    </location>
</feature>
<dbReference type="EMBL" id="KV878216">
    <property type="protein sequence ID" value="OJJ31156.1"/>
    <property type="molecule type" value="Genomic_DNA"/>
</dbReference>
<sequence>MAHQSDLPATHIPPFAKPLAPYIKSRQEALRIRQALTAYLRSQIVFADDDPDNPNCYAHSHLSLCAPHDAVVEVKRISPDFTDLRKEYLQALQANVAARKEYESISENVGSKIQGRNAKVETPAQDSNSELQAYLMLLRDRRRHAKLQTFQHYLQELKGRDEAKPEYIDDKEGRNQQLLQPEEFEDGEQNASGAEGGIEGLVHKLERAVIRAKSQLDREKKLFDEIKAQHESAKHPDEGYSTTAKVIALQRTRDELVQWVEEKLVSVGGNDEGPVEDLPPEELEESAKLLEERKAQIAKQYAAYIDARRDLLDAASKACQPVAAAPAKPQPRSLDHGQNGTEETTPLEPLDVLLYASQTLLPLSKSQRALTLQKSYMAGLLAKEKSTALRVLNRLGDESLLLPEYPIMARQPRVNPGATARHSRQSSTATEQIKPDEVVNLAEAWAFASEAAGTKEREHVEENVAMGEEMAQDAQQMLREVYRMLNQDLEGALGDDQDVEQGSGDNWSHGARSTRSQTRQRREEKRSQGPWAALNGRVGVAD</sequence>
<organism evidence="2 3">
    <name type="scientific">Aspergillus wentii DTO 134E9</name>
    <dbReference type="NCBI Taxonomy" id="1073089"/>
    <lineage>
        <taxon>Eukaryota</taxon>
        <taxon>Fungi</taxon>
        <taxon>Dikarya</taxon>
        <taxon>Ascomycota</taxon>
        <taxon>Pezizomycotina</taxon>
        <taxon>Eurotiomycetes</taxon>
        <taxon>Eurotiomycetidae</taxon>
        <taxon>Eurotiales</taxon>
        <taxon>Aspergillaceae</taxon>
        <taxon>Aspergillus</taxon>
        <taxon>Aspergillus subgen. Cremei</taxon>
    </lineage>
</organism>
<evidence type="ECO:0000313" key="2">
    <source>
        <dbReference type="EMBL" id="OJJ31156.1"/>
    </source>
</evidence>
<feature type="region of interest" description="Disordered" evidence="1">
    <location>
        <begin position="492"/>
        <end position="542"/>
    </location>
</feature>
<dbReference type="GeneID" id="63752292"/>
<accession>A0A1L9R8A6</accession>
<dbReference type="STRING" id="1073089.A0A1L9R8A6"/>
<proteinExistence type="predicted"/>
<dbReference type="Proteomes" id="UP000184383">
    <property type="component" value="Unassembled WGS sequence"/>
</dbReference>
<keyword evidence="3" id="KW-1185">Reference proteome</keyword>
<dbReference type="RefSeq" id="XP_040684833.1">
    <property type="nucleotide sequence ID" value="XM_040836444.1"/>
</dbReference>